<reference evidence="2" key="1">
    <citation type="journal article" date="2023" name="Mol. Biol. Evol.">
        <title>Third-Generation Sequencing Reveals the Adaptive Role of the Epigenome in Three Deep-Sea Polychaetes.</title>
        <authorList>
            <person name="Perez M."/>
            <person name="Aroh O."/>
            <person name="Sun Y."/>
            <person name="Lan Y."/>
            <person name="Juniper S.K."/>
            <person name="Young C.R."/>
            <person name="Angers B."/>
            <person name="Qian P.Y."/>
        </authorList>
    </citation>
    <scope>NUCLEOTIDE SEQUENCE</scope>
    <source>
        <strain evidence="2">R07B-5</strain>
    </source>
</reference>
<dbReference type="AlphaFoldDB" id="A0AAD9JLR1"/>
<protein>
    <recommendedName>
        <fullName evidence="4">Tetratricopeptide repeat</fullName>
    </recommendedName>
</protein>
<dbReference type="PANTHER" id="PTHR47050">
    <property type="entry name" value="TETRATRICOPEPTIDE REPEAT PROTEIN 24"/>
    <property type="match status" value="1"/>
</dbReference>
<dbReference type="PANTHER" id="PTHR47050:SF1">
    <property type="entry name" value="TETRATRICOPEPTIDE REPEAT PROTEIN 24-LIKE"/>
    <property type="match status" value="1"/>
</dbReference>
<evidence type="ECO:0000313" key="3">
    <source>
        <dbReference type="Proteomes" id="UP001209878"/>
    </source>
</evidence>
<dbReference type="SUPFAM" id="SSF48452">
    <property type="entry name" value="TPR-like"/>
    <property type="match status" value="2"/>
</dbReference>
<dbReference type="Proteomes" id="UP001209878">
    <property type="component" value="Unassembled WGS sequence"/>
</dbReference>
<accession>A0AAD9JLR1</accession>
<comment type="caution">
    <text evidence="2">The sequence shown here is derived from an EMBL/GenBank/DDBJ whole genome shotgun (WGS) entry which is preliminary data.</text>
</comment>
<sequence>MAMKTQSTSTVDVLTSQGIKLFHEKGNLKEAVIIFEDAYRQATQLNNSCECDCAFNLGAVYIANHEPDKGLAMLNNVWKVCEDIDAGTLKADLYYNYGLAYELQKKEKEAVNYMELALETYQGQPDKTLTMANLAAKIADMYTGLYNAPQAAKNHQVAAALYAQMEMSDKHIIQLCKEASQLFLGGWEKRAKEVADSCITECQNIRDKDKLGRIYNELGLIYSQCLEFAKAATCFELALPPDGSTPADRSRQAVIRQNLGATYNTLQQYEKSIPFHKQAAKLHAEQGNRKAQGKCFLNLAYAYSQLDQHDDAGEFYLHALQAALDTVHSDSPQRQSTATVNSDSQQRQSTVTVNSDSQQRQSTATVNSDSQQRQSTVTVNSDSQQ</sequence>
<evidence type="ECO:0000256" key="1">
    <source>
        <dbReference type="SAM" id="MobiDB-lite"/>
    </source>
</evidence>
<dbReference type="InterPro" id="IPR024812">
    <property type="entry name" value="TPR_24"/>
</dbReference>
<gene>
    <name evidence="2" type="ORF">NP493_2160g00019</name>
</gene>
<dbReference type="SMART" id="SM00028">
    <property type="entry name" value="TPR"/>
    <property type="match status" value="5"/>
</dbReference>
<dbReference type="Gene3D" id="1.25.40.10">
    <property type="entry name" value="Tetratricopeptide repeat domain"/>
    <property type="match status" value="2"/>
</dbReference>
<dbReference type="InterPro" id="IPR011990">
    <property type="entry name" value="TPR-like_helical_dom_sf"/>
</dbReference>
<keyword evidence="3" id="KW-1185">Reference proteome</keyword>
<evidence type="ECO:0000313" key="2">
    <source>
        <dbReference type="EMBL" id="KAK2154365.1"/>
    </source>
</evidence>
<dbReference type="Pfam" id="PF13424">
    <property type="entry name" value="TPR_12"/>
    <property type="match status" value="2"/>
</dbReference>
<proteinExistence type="predicted"/>
<organism evidence="2 3">
    <name type="scientific">Ridgeia piscesae</name>
    <name type="common">Tubeworm</name>
    <dbReference type="NCBI Taxonomy" id="27915"/>
    <lineage>
        <taxon>Eukaryota</taxon>
        <taxon>Metazoa</taxon>
        <taxon>Spiralia</taxon>
        <taxon>Lophotrochozoa</taxon>
        <taxon>Annelida</taxon>
        <taxon>Polychaeta</taxon>
        <taxon>Sedentaria</taxon>
        <taxon>Canalipalpata</taxon>
        <taxon>Sabellida</taxon>
        <taxon>Siboglinidae</taxon>
        <taxon>Ridgeia</taxon>
    </lineage>
</organism>
<evidence type="ECO:0008006" key="4">
    <source>
        <dbReference type="Google" id="ProtNLM"/>
    </source>
</evidence>
<name>A0AAD9JLR1_RIDPI</name>
<feature type="region of interest" description="Disordered" evidence="1">
    <location>
        <begin position="329"/>
        <end position="385"/>
    </location>
</feature>
<dbReference type="EMBL" id="JAODUO010002190">
    <property type="protein sequence ID" value="KAK2154365.1"/>
    <property type="molecule type" value="Genomic_DNA"/>
</dbReference>
<dbReference type="InterPro" id="IPR019734">
    <property type="entry name" value="TPR_rpt"/>
</dbReference>